<dbReference type="AlphaFoldDB" id="A0A318SZK9"/>
<keyword evidence="2" id="KW-1185">Reference proteome</keyword>
<proteinExistence type="predicted"/>
<dbReference type="Proteomes" id="UP000247454">
    <property type="component" value="Unassembled WGS sequence"/>
</dbReference>
<dbReference type="RefSeq" id="WP_110753225.1">
    <property type="nucleotide sequence ID" value="NZ_QJTF01000018.1"/>
</dbReference>
<dbReference type="EMBL" id="QJTF01000018">
    <property type="protein sequence ID" value="PYE86894.1"/>
    <property type="molecule type" value="Genomic_DNA"/>
</dbReference>
<dbReference type="OrthoDB" id="7860387at2"/>
<reference evidence="1 2" key="1">
    <citation type="submission" date="2018-06" db="EMBL/GenBank/DDBJ databases">
        <title>Genomic Encyclopedia of Type Strains, Phase III (KMG-III): the genomes of soil and plant-associated and newly described type strains.</title>
        <authorList>
            <person name="Whitman W."/>
        </authorList>
    </citation>
    <scope>NUCLEOTIDE SEQUENCE [LARGE SCALE GENOMIC DNA]</scope>
    <source>
        <strain evidence="1 2">ORS 1419</strain>
    </source>
</reference>
<gene>
    <name evidence="1" type="ORF">C7477_11832</name>
</gene>
<comment type="caution">
    <text evidence="1">The sequence shown here is derived from an EMBL/GenBank/DDBJ whole genome shotgun (WGS) entry which is preliminary data.</text>
</comment>
<evidence type="ECO:0000313" key="1">
    <source>
        <dbReference type="EMBL" id="PYE86894.1"/>
    </source>
</evidence>
<protein>
    <recommendedName>
        <fullName evidence="3">Homeodomain-like domain-containing protein</fullName>
    </recommendedName>
</protein>
<name>A0A318SZK9_9HYPH</name>
<sequence>MIIDEVHIPKIPANVAPYVKALGADEAMRLFLSIGGSCIYLPATSTERSVAARTIGEHNVECLAREIGPGYIKIPLARKWVAATMKAKGASHNEIARTLRADVATVRRWFNDENQMSLFRD</sequence>
<evidence type="ECO:0000313" key="2">
    <source>
        <dbReference type="Proteomes" id="UP000247454"/>
    </source>
</evidence>
<evidence type="ECO:0008006" key="3">
    <source>
        <dbReference type="Google" id="ProtNLM"/>
    </source>
</evidence>
<organism evidence="1 2">
    <name type="scientific">Phyllobacterium leguminum</name>
    <dbReference type="NCBI Taxonomy" id="314237"/>
    <lineage>
        <taxon>Bacteria</taxon>
        <taxon>Pseudomonadati</taxon>
        <taxon>Pseudomonadota</taxon>
        <taxon>Alphaproteobacteria</taxon>
        <taxon>Hyphomicrobiales</taxon>
        <taxon>Phyllobacteriaceae</taxon>
        <taxon>Phyllobacterium</taxon>
    </lineage>
</organism>
<accession>A0A318SZK9</accession>